<comment type="caution">
    <text evidence="1">The sequence shown here is derived from an EMBL/GenBank/DDBJ whole genome shotgun (WGS) entry which is preliminary data.</text>
</comment>
<dbReference type="KEGG" id="crq:GCK72_025248"/>
<proteinExistence type="predicted"/>
<dbReference type="EMBL" id="WUAV01000006">
    <property type="protein sequence ID" value="KAF1748781.1"/>
    <property type="molecule type" value="Genomic_DNA"/>
</dbReference>
<dbReference type="RefSeq" id="XP_053579822.1">
    <property type="nucleotide sequence ID" value="XM_053736256.1"/>
</dbReference>
<reference evidence="1 2" key="1">
    <citation type="submission" date="2019-12" db="EMBL/GenBank/DDBJ databases">
        <title>Chromosome-level assembly of the Caenorhabditis remanei genome.</title>
        <authorList>
            <person name="Teterina A.A."/>
            <person name="Willis J.H."/>
            <person name="Phillips P.C."/>
        </authorList>
    </citation>
    <scope>NUCLEOTIDE SEQUENCE [LARGE SCALE GENOMIC DNA]</scope>
    <source>
        <strain evidence="1 2">PX506</strain>
        <tissue evidence="1">Whole organism</tissue>
    </source>
</reference>
<gene>
    <name evidence="1" type="ORF">GCK72_025248</name>
</gene>
<dbReference type="GeneID" id="78777892"/>
<accession>A0A6A5G1Y9</accession>
<organism evidence="1 2">
    <name type="scientific">Caenorhabditis remanei</name>
    <name type="common">Caenorhabditis vulgaris</name>
    <dbReference type="NCBI Taxonomy" id="31234"/>
    <lineage>
        <taxon>Eukaryota</taxon>
        <taxon>Metazoa</taxon>
        <taxon>Ecdysozoa</taxon>
        <taxon>Nematoda</taxon>
        <taxon>Chromadorea</taxon>
        <taxon>Rhabditida</taxon>
        <taxon>Rhabditina</taxon>
        <taxon>Rhabditomorpha</taxon>
        <taxon>Rhabditoidea</taxon>
        <taxon>Rhabditidae</taxon>
        <taxon>Peloderinae</taxon>
        <taxon>Caenorhabditis</taxon>
    </lineage>
</organism>
<sequence>MVKKFCWAWKVSKSRKNTIKNLEGSSTTQLFKHVNTLDKWNRKNIIGDIDYKSILVQHSADWDSEWSPGGFSDVDDDVLVGFGYQLNQTYIDFDELVTDKKHSWISLGSDQ</sequence>
<dbReference type="AlphaFoldDB" id="A0A6A5G1Y9"/>
<protein>
    <submittedName>
        <fullName evidence="1">Uncharacterized protein</fullName>
    </submittedName>
</protein>
<name>A0A6A5G1Y9_CAERE</name>
<evidence type="ECO:0000313" key="1">
    <source>
        <dbReference type="EMBL" id="KAF1748781.1"/>
    </source>
</evidence>
<evidence type="ECO:0000313" key="2">
    <source>
        <dbReference type="Proteomes" id="UP000483820"/>
    </source>
</evidence>
<dbReference type="CTD" id="78777892"/>
<dbReference type="Proteomes" id="UP000483820">
    <property type="component" value="Chromosome X"/>
</dbReference>